<evidence type="ECO:0000313" key="2">
    <source>
        <dbReference type="Proteomes" id="UP000053257"/>
    </source>
</evidence>
<feature type="non-terminal residue" evidence="1">
    <location>
        <position position="156"/>
    </location>
</feature>
<dbReference type="Proteomes" id="UP000053257">
    <property type="component" value="Unassembled WGS sequence"/>
</dbReference>
<dbReference type="HOGENOM" id="CLU_091791_0_0_1"/>
<proteinExistence type="predicted"/>
<dbReference type="PANTHER" id="PTHR33096">
    <property type="entry name" value="CXC2 DOMAIN-CONTAINING PROTEIN"/>
    <property type="match status" value="1"/>
</dbReference>
<feature type="non-terminal residue" evidence="1">
    <location>
        <position position="1"/>
    </location>
</feature>
<dbReference type="EMBL" id="KN840791">
    <property type="protein sequence ID" value="KIP01438.1"/>
    <property type="molecule type" value="Genomic_DNA"/>
</dbReference>
<name>A0A0C3P9Q0_PHLG1</name>
<organism evidence="1 2">
    <name type="scientific">Phlebiopsis gigantea (strain 11061_1 CR5-6)</name>
    <name type="common">White-rot fungus</name>
    <name type="synonym">Peniophora gigantea</name>
    <dbReference type="NCBI Taxonomy" id="745531"/>
    <lineage>
        <taxon>Eukaryota</taxon>
        <taxon>Fungi</taxon>
        <taxon>Dikarya</taxon>
        <taxon>Basidiomycota</taxon>
        <taxon>Agaricomycotina</taxon>
        <taxon>Agaricomycetes</taxon>
        <taxon>Polyporales</taxon>
        <taxon>Phanerochaetaceae</taxon>
        <taxon>Phlebiopsis</taxon>
    </lineage>
</organism>
<dbReference type="InterPro" id="IPR040521">
    <property type="entry name" value="KDZ"/>
</dbReference>
<dbReference type="Pfam" id="PF18758">
    <property type="entry name" value="KDZ"/>
    <property type="match status" value="1"/>
</dbReference>
<keyword evidence="2" id="KW-1185">Reference proteome</keyword>
<sequence length="156" mass="17998">KRMWAIFEEAGIFACACRHGLILWLVDMVRSGELAKYPLAVISKALETLDDNPMIGYDIGCAMETTVKRSSLGREFSRRKAKFCVPAFHAYSHNHVCQMHFHPNNIKGMGIEDVETLERVFSGSNALAPIIRYMSAYRRRLYIEAYFRQWDEDKSL</sequence>
<dbReference type="AlphaFoldDB" id="A0A0C3P9Q0"/>
<dbReference type="OrthoDB" id="2505969at2759"/>
<reference evidence="1 2" key="1">
    <citation type="journal article" date="2014" name="PLoS Genet.">
        <title>Analysis of the Phlebiopsis gigantea genome, transcriptome and secretome provides insight into its pioneer colonization strategies of wood.</title>
        <authorList>
            <person name="Hori C."/>
            <person name="Ishida T."/>
            <person name="Igarashi K."/>
            <person name="Samejima M."/>
            <person name="Suzuki H."/>
            <person name="Master E."/>
            <person name="Ferreira P."/>
            <person name="Ruiz-Duenas F.J."/>
            <person name="Held B."/>
            <person name="Canessa P."/>
            <person name="Larrondo L.F."/>
            <person name="Schmoll M."/>
            <person name="Druzhinina I.S."/>
            <person name="Kubicek C.P."/>
            <person name="Gaskell J.A."/>
            <person name="Kersten P."/>
            <person name="St John F."/>
            <person name="Glasner J."/>
            <person name="Sabat G."/>
            <person name="Splinter BonDurant S."/>
            <person name="Syed K."/>
            <person name="Yadav J."/>
            <person name="Mgbeahuruike A.C."/>
            <person name="Kovalchuk A."/>
            <person name="Asiegbu F.O."/>
            <person name="Lackner G."/>
            <person name="Hoffmeister D."/>
            <person name="Rencoret J."/>
            <person name="Gutierrez A."/>
            <person name="Sun H."/>
            <person name="Lindquist E."/>
            <person name="Barry K."/>
            <person name="Riley R."/>
            <person name="Grigoriev I.V."/>
            <person name="Henrissat B."/>
            <person name="Kues U."/>
            <person name="Berka R.M."/>
            <person name="Martinez A.T."/>
            <person name="Covert S.F."/>
            <person name="Blanchette R.A."/>
            <person name="Cullen D."/>
        </authorList>
    </citation>
    <scope>NUCLEOTIDE SEQUENCE [LARGE SCALE GENOMIC DNA]</scope>
    <source>
        <strain evidence="1 2">11061_1 CR5-6</strain>
    </source>
</reference>
<protein>
    <submittedName>
        <fullName evidence="1">Uncharacterized protein</fullName>
    </submittedName>
</protein>
<dbReference type="PANTHER" id="PTHR33096:SF1">
    <property type="entry name" value="CXC1-LIKE CYSTEINE CLUSTER ASSOCIATED WITH KDZ TRANSPOSASES DOMAIN-CONTAINING PROTEIN"/>
    <property type="match status" value="1"/>
</dbReference>
<accession>A0A0C3P9Q0</accession>
<evidence type="ECO:0000313" key="1">
    <source>
        <dbReference type="EMBL" id="KIP01438.1"/>
    </source>
</evidence>
<gene>
    <name evidence="1" type="ORF">PHLGIDRAFT_38684</name>
</gene>